<dbReference type="EMBL" id="BPLR01003953">
    <property type="protein sequence ID" value="GIX90592.1"/>
    <property type="molecule type" value="Genomic_DNA"/>
</dbReference>
<keyword evidence="2" id="KW-1185">Reference proteome</keyword>
<evidence type="ECO:0000313" key="2">
    <source>
        <dbReference type="Proteomes" id="UP001054945"/>
    </source>
</evidence>
<reference evidence="1 2" key="1">
    <citation type="submission" date="2021-06" db="EMBL/GenBank/DDBJ databases">
        <title>Caerostris extrusa draft genome.</title>
        <authorList>
            <person name="Kono N."/>
            <person name="Arakawa K."/>
        </authorList>
    </citation>
    <scope>NUCLEOTIDE SEQUENCE [LARGE SCALE GENOMIC DNA]</scope>
</reference>
<gene>
    <name evidence="1" type="ORF">CEXT_242881</name>
</gene>
<dbReference type="AlphaFoldDB" id="A0AAV4P049"/>
<evidence type="ECO:0000313" key="1">
    <source>
        <dbReference type="EMBL" id="GIX90592.1"/>
    </source>
</evidence>
<name>A0AAV4P049_CAEEX</name>
<dbReference type="Proteomes" id="UP001054945">
    <property type="component" value="Unassembled WGS sequence"/>
</dbReference>
<sequence length="102" mass="11804">MNPAFTARIYWRMCVCCHFSRRRDGTEHTSNPHAYSPRFIIIDWLLRIGPQPTGHVFSSSRSFPSFVRRRGRGGRGGRRINAQKHVFGECLCLLNGRERNGK</sequence>
<accession>A0AAV4P049</accession>
<evidence type="ECO:0008006" key="3">
    <source>
        <dbReference type="Google" id="ProtNLM"/>
    </source>
</evidence>
<organism evidence="1 2">
    <name type="scientific">Caerostris extrusa</name>
    <name type="common">Bark spider</name>
    <name type="synonym">Caerostris bankana</name>
    <dbReference type="NCBI Taxonomy" id="172846"/>
    <lineage>
        <taxon>Eukaryota</taxon>
        <taxon>Metazoa</taxon>
        <taxon>Ecdysozoa</taxon>
        <taxon>Arthropoda</taxon>
        <taxon>Chelicerata</taxon>
        <taxon>Arachnida</taxon>
        <taxon>Araneae</taxon>
        <taxon>Araneomorphae</taxon>
        <taxon>Entelegynae</taxon>
        <taxon>Araneoidea</taxon>
        <taxon>Araneidae</taxon>
        <taxon>Caerostris</taxon>
    </lineage>
</organism>
<proteinExistence type="predicted"/>
<protein>
    <recommendedName>
        <fullName evidence="3">Secreted protein</fullName>
    </recommendedName>
</protein>
<comment type="caution">
    <text evidence="1">The sequence shown here is derived from an EMBL/GenBank/DDBJ whole genome shotgun (WGS) entry which is preliminary data.</text>
</comment>